<evidence type="ECO:0000313" key="6">
    <source>
        <dbReference type="EMBL" id="MFG1703024.1"/>
    </source>
</evidence>
<dbReference type="Gene3D" id="1.10.357.10">
    <property type="entry name" value="Tetracycline Repressor, domain 2"/>
    <property type="match status" value="1"/>
</dbReference>
<name>A0ABW7A6Q9_9ACTN</name>
<reference evidence="6 7" key="1">
    <citation type="submission" date="2024-10" db="EMBL/GenBank/DDBJ databases">
        <authorList>
            <person name="Topkara A.R."/>
            <person name="Saygin H."/>
        </authorList>
    </citation>
    <scope>NUCLEOTIDE SEQUENCE [LARGE SCALE GENOMIC DNA]</scope>
    <source>
        <strain evidence="6 7">M3C6</strain>
    </source>
</reference>
<dbReference type="InterPro" id="IPR050109">
    <property type="entry name" value="HTH-type_TetR-like_transc_reg"/>
</dbReference>
<dbReference type="PANTHER" id="PTHR30055:SF234">
    <property type="entry name" value="HTH-TYPE TRANSCRIPTIONAL REGULATOR BETI"/>
    <property type="match status" value="1"/>
</dbReference>
<feature type="domain" description="HTH tetR-type" evidence="5">
    <location>
        <begin position="15"/>
        <end position="75"/>
    </location>
</feature>
<dbReference type="PRINTS" id="PR00455">
    <property type="entry name" value="HTHTETR"/>
</dbReference>
<dbReference type="EMBL" id="JBICRM010000004">
    <property type="protein sequence ID" value="MFG1703024.1"/>
    <property type="molecule type" value="Genomic_DNA"/>
</dbReference>
<keyword evidence="7" id="KW-1185">Reference proteome</keyword>
<organism evidence="6 7">
    <name type="scientific">Nonomuraea marmarensis</name>
    <dbReference type="NCBI Taxonomy" id="3351344"/>
    <lineage>
        <taxon>Bacteria</taxon>
        <taxon>Bacillati</taxon>
        <taxon>Actinomycetota</taxon>
        <taxon>Actinomycetes</taxon>
        <taxon>Streptosporangiales</taxon>
        <taxon>Streptosporangiaceae</taxon>
        <taxon>Nonomuraea</taxon>
    </lineage>
</organism>
<evidence type="ECO:0000256" key="2">
    <source>
        <dbReference type="ARBA" id="ARBA00023125"/>
    </source>
</evidence>
<evidence type="ECO:0000256" key="4">
    <source>
        <dbReference type="PROSITE-ProRule" id="PRU00335"/>
    </source>
</evidence>
<keyword evidence="3" id="KW-0804">Transcription</keyword>
<comment type="caution">
    <text evidence="6">The sequence shown here is derived from an EMBL/GenBank/DDBJ whole genome shotgun (WGS) entry which is preliminary data.</text>
</comment>
<dbReference type="Proteomes" id="UP001603978">
    <property type="component" value="Unassembled WGS sequence"/>
</dbReference>
<evidence type="ECO:0000313" key="7">
    <source>
        <dbReference type="Proteomes" id="UP001603978"/>
    </source>
</evidence>
<protein>
    <submittedName>
        <fullName evidence="6">TetR/AcrR family transcriptional regulator</fullName>
    </submittedName>
</protein>
<dbReference type="InterPro" id="IPR001647">
    <property type="entry name" value="HTH_TetR"/>
</dbReference>
<feature type="DNA-binding region" description="H-T-H motif" evidence="4">
    <location>
        <begin position="38"/>
        <end position="57"/>
    </location>
</feature>
<dbReference type="RefSeq" id="WP_393163355.1">
    <property type="nucleotide sequence ID" value="NZ_JBICRM010000004.1"/>
</dbReference>
<dbReference type="SUPFAM" id="SSF46689">
    <property type="entry name" value="Homeodomain-like"/>
    <property type="match status" value="1"/>
</dbReference>
<proteinExistence type="predicted"/>
<dbReference type="PROSITE" id="PS50977">
    <property type="entry name" value="HTH_TETR_2"/>
    <property type="match status" value="1"/>
</dbReference>
<dbReference type="PANTHER" id="PTHR30055">
    <property type="entry name" value="HTH-TYPE TRANSCRIPTIONAL REGULATOR RUTR"/>
    <property type="match status" value="1"/>
</dbReference>
<keyword evidence="1" id="KW-0805">Transcription regulation</keyword>
<keyword evidence="2 4" id="KW-0238">DNA-binding</keyword>
<evidence type="ECO:0000259" key="5">
    <source>
        <dbReference type="PROSITE" id="PS50977"/>
    </source>
</evidence>
<dbReference type="InterPro" id="IPR009057">
    <property type="entry name" value="Homeodomain-like_sf"/>
</dbReference>
<evidence type="ECO:0000256" key="1">
    <source>
        <dbReference type="ARBA" id="ARBA00023015"/>
    </source>
</evidence>
<dbReference type="Pfam" id="PF00440">
    <property type="entry name" value="TetR_N"/>
    <property type="match status" value="1"/>
</dbReference>
<evidence type="ECO:0000256" key="3">
    <source>
        <dbReference type="ARBA" id="ARBA00023163"/>
    </source>
</evidence>
<gene>
    <name evidence="6" type="ORF">ACFLIM_07510</name>
</gene>
<accession>A0ABW7A6Q9</accession>
<sequence>MSDVKRPNKKAQKSAETRRRIRSAAGELFMEQGYGATTLQQVADRAEVAVQTIYFVFGNKRALLKEFVDVAIAGDDQPIATMERAWFKEALATGTAERHLRSHVAGTRAVLERVAAITRLLEVAVASDPDLAELWPQQEDPRYVVHDTAARSLMSKPGARLDVSPERAADLLYAVLSPELYLLFVRDRGWRPEEFERWASGTLRTQLCADRR</sequence>